<dbReference type="GO" id="GO:0005730">
    <property type="term" value="C:nucleolus"/>
    <property type="evidence" value="ECO:0007669"/>
    <property type="project" value="TreeGrafter"/>
</dbReference>
<dbReference type="GO" id="GO:0003676">
    <property type="term" value="F:nucleic acid binding"/>
    <property type="evidence" value="ECO:0007669"/>
    <property type="project" value="InterPro"/>
</dbReference>
<dbReference type="AlphaFoldDB" id="A0AA85KMJ3"/>
<dbReference type="Pfam" id="PF01585">
    <property type="entry name" value="G-patch"/>
    <property type="match status" value="1"/>
</dbReference>
<dbReference type="SMART" id="SM00443">
    <property type="entry name" value="G_patch"/>
    <property type="match status" value="1"/>
</dbReference>
<dbReference type="PANTHER" id="PTHR23149">
    <property type="entry name" value="G PATCH DOMAIN CONTAINING PROTEIN"/>
    <property type="match status" value="1"/>
</dbReference>
<sequence>MLSRKCNKARYSTDPNGKLWADNPDNFGRKMLQKMGWEPGKGLGKNNSGITAPIKASTQKGKRGLGLKSDFSLGIRQIDDYANLLRALNKSNSSPDKTNSIGVCLSTKSRRGMKMIRAKDASKYNEKDLSVVLGYAKSHVSEEKVSSSASINNSDAQFITITSSLSTSEYFEKAKKRKHQRPGILKPLDVISAVTRNDVPLVNQSGKLETSDLRVNNCDNQLATSGEICENQQPEDSELPEKLSVEDEYINRKPKIVETINAGENIINSVFIQSNLLSIPGYCHY</sequence>
<dbReference type="WBParaSite" id="TREG1_88480.1">
    <property type="protein sequence ID" value="TREG1_88480.1"/>
    <property type="gene ID" value="TREG1_88480"/>
</dbReference>
<dbReference type="InterPro" id="IPR050656">
    <property type="entry name" value="PINX1"/>
</dbReference>
<evidence type="ECO:0000313" key="3">
    <source>
        <dbReference type="WBParaSite" id="TREG1_88480.1"/>
    </source>
</evidence>
<evidence type="ECO:0000259" key="1">
    <source>
        <dbReference type="PROSITE" id="PS50174"/>
    </source>
</evidence>
<feature type="domain" description="G-patch" evidence="1">
    <location>
        <begin position="24"/>
        <end position="70"/>
    </location>
</feature>
<name>A0AA85KMJ3_TRIRE</name>
<dbReference type="GO" id="GO:0010521">
    <property type="term" value="F:telomerase inhibitor activity"/>
    <property type="evidence" value="ECO:0007669"/>
    <property type="project" value="TreeGrafter"/>
</dbReference>
<reference evidence="3" key="2">
    <citation type="submission" date="2023-11" db="UniProtKB">
        <authorList>
            <consortium name="WormBaseParasite"/>
        </authorList>
    </citation>
    <scope>IDENTIFICATION</scope>
</reference>
<protein>
    <submittedName>
        <fullName evidence="3">G-patch domain-containing protein</fullName>
    </submittedName>
</protein>
<evidence type="ECO:0000313" key="2">
    <source>
        <dbReference type="Proteomes" id="UP000050795"/>
    </source>
</evidence>
<dbReference type="PROSITE" id="PS50174">
    <property type="entry name" value="G_PATCH"/>
    <property type="match status" value="1"/>
</dbReference>
<accession>A0AA85KMJ3</accession>
<dbReference type="InterPro" id="IPR000467">
    <property type="entry name" value="G_patch_dom"/>
</dbReference>
<organism evidence="2 3">
    <name type="scientific">Trichobilharzia regenti</name>
    <name type="common">Nasal bird schistosome</name>
    <dbReference type="NCBI Taxonomy" id="157069"/>
    <lineage>
        <taxon>Eukaryota</taxon>
        <taxon>Metazoa</taxon>
        <taxon>Spiralia</taxon>
        <taxon>Lophotrochozoa</taxon>
        <taxon>Platyhelminthes</taxon>
        <taxon>Trematoda</taxon>
        <taxon>Digenea</taxon>
        <taxon>Strigeidida</taxon>
        <taxon>Schistosomatoidea</taxon>
        <taxon>Schistosomatidae</taxon>
        <taxon>Trichobilharzia</taxon>
    </lineage>
</organism>
<reference evidence="2" key="1">
    <citation type="submission" date="2022-06" db="EMBL/GenBank/DDBJ databases">
        <authorList>
            <person name="Berger JAMES D."/>
            <person name="Berger JAMES D."/>
        </authorList>
    </citation>
    <scope>NUCLEOTIDE SEQUENCE [LARGE SCALE GENOMIC DNA]</scope>
</reference>
<dbReference type="Proteomes" id="UP000050795">
    <property type="component" value="Unassembled WGS sequence"/>
</dbReference>
<proteinExistence type="predicted"/>
<keyword evidence="2" id="KW-1185">Reference proteome</keyword>
<dbReference type="PANTHER" id="PTHR23149:SF27">
    <property type="entry name" value="PIN2_TERF1-INTERACTING TELOMERASE INHIBITOR 1"/>
    <property type="match status" value="1"/>
</dbReference>